<dbReference type="Pfam" id="PF19054">
    <property type="entry name" value="DUF5753"/>
    <property type="match status" value="1"/>
</dbReference>
<name>A0ABP5D2E0_9PSEU</name>
<dbReference type="InterPro" id="IPR043917">
    <property type="entry name" value="DUF5753"/>
</dbReference>
<feature type="compositionally biased region" description="Basic residues" evidence="1">
    <location>
        <begin position="68"/>
        <end position="84"/>
    </location>
</feature>
<proteinExistence type="predicted"/>
<feature type="domain" description="DUF5753" evidence="2">
    <location>
        <begin position="1"/>
        <end position="52"/>
    </location>
</feature>
<feature type="region of interest" description="Disordered" evidence="1">
    <location>
        <begin position="53"/>
        <end position="91"/>
    </location>
</feature>
<protein>
    <recommendedName>
        <fullName evidence="2">DUF5753 domain-containing protein</fullName>
    </recommendedName>
</protein>
<evidence type="ECO:0000259" key="2">
    <source>
        <dbReference type="Pfam" id="PF19054"/>
    </source>
</evidence>
<accession>A0ABP5D2E0</accession>
<sequence length="91" mass="10036">MEFTDHDPVVYVEGGLASIVIEDKDEIAEAKRTAREVAADALDDAFSREVLANLAGVPHRPGPDRRHPSSWRRHRRAATARRRPGSPAARG</sequence>
<dbReference type="EMBL" id="BAAANN010000023">
    <property type="protein sequence ID" value="GAA1972386.1"/>
    <property type="molecule type" value="Genomic_DNA"/>
</dbReference>
<evidence type="ECO:0000313" key="4">
    <source>
        <dbReference type="Proteomes" id="UP001501116"/>
    </source>
</evidence>
<comment type="caution">
    <text evidence="3">The sequence shown here is derived from an EMBL/GenBank/DDBJ whole genome shotgun (WGS) entry which is preliminary data.</text>
</comment>
<keyword evidence="4" id="KW-1185">Reference proteome</keyword>
<evidence type="ECO:0000256" key="1">
    <source>
        <dbReference type="SAM" id="MobiDB-lite"/>
    </source>
</evidence>
<reference evidence="4" key="1">
    <citation type="journal article" date="2019" name="Int. J. Syst. Evol. Microbiol.">
        <title>The Global Catalogue of Microorganisms (GCM) 10K type strain sequencing project: providing services to taxonomists for standard genome sequencing and annotation.</title>
        <authorList>
            <consortium name="The Broad Institute Genomics Platform"/>
            <consortium name="The Broad Institute Genome Sequencing Center for Infectious Disease"/>
            <person name="Wu L."/>
            <person name="Ma J."/>
        </authorList>
    </citation>
    <scope>NUCLEOTIDE SEQUENCE [LARGE SCALE GENOMIC DNA]</scope>
    <source>
        <strain evidence="4">JCM 14545</strain>
    </source>
</reference>
<evidence type="ECO:0000313" key="3">
    <source>
        <dbReference type="EMBL" id="GAA1972386.1"/>
    </source>
</evidence>
<organism evidence="3 4">
    <name type="scientific">Amycolatopsis minnesotensis</name>
    <dbReference type="NCBI Taxonomy" id="337894"/>
    <lineage>
        <taxon>Bacteria</taxon>
        <taxon>Bacillati</taxon>
        <taxon>Actinomycetota</taxon>
        <taxon>Actinomycetes</taxon>
        <taxon>Pseudonocardiales</taxon>
        <taxon>Pseudonocardiaceae</taxon>
        <taxon>Amycolatopsis</taxon>
    </lineage>
</organism>
<gene>
    <name evidence="3" type="ORF">GCM10009754_53680</name>
</gene>
<dbReference type="Proteomes" id="UP001501116">
    <property type="component" value="Unassembled WGS sequence"/>
</dbReference>